<comment type="caution">
    <text evidence="1">The sequence shown here is derived from an EMBL/GenBank/DDBJ whole genome shotgun (WGS) entry which is preliminary data.</text>
</comment>
<dbReference type="AlphaFoldDB" id="A0A4Y2C706"/>
<keyword evidence="2" id="KW-1185">Reference proteome</keyword>
<accession>A0A4Y2C706</accession>
<reference evidence="1 2" key="1">
    <citation type="journal article" date="2019" name="Sci. Rep.">
        <title>Orb-weaving spider Araneus ventricosus genome elucidates the spidroin gene catalogue.</title>
        <authorList>
            <person name="Kono N."/>
            <person name="Nakamura H."/>
            <person name="Ohtoshi R."/>
            <person name="Moran D.A.P."/>
            <person name="Shinohara A."/>
            <person name="Yoshida Y."/>
            <person name="Fujiwara M."/>
            <person name="Mori M."/>
            <person name="Tomita M."/>
            <person name="Arakawa K."/>
        </authorList>
    </citation>
    <scope>NUCLEOTIDE SEQUENCE [LARGE SCALE GENOMIC DNA]</scope>
</reference>
<name>A0A4Y2C706_ARAVE</name>
<dbReference type="OrthoDB" id="6273691at2759"/>
<dbReference type="GO" id="GO:0005925">
    <property type="term" value="C:focal adhesion"/>
    <property type="evidence" value="ECO:0007669"/>
    <property type="project" value="TreeGrafter"/>
</dbReference>
<dbReference type="PANTHER" id="PTHR45734:SF10">
    <property type="entry name" value="BLISTERY, ISOFORM A"/>
    <property type="match status" value="1"/>
</dbReference>
<evidence type="ECO:0000313" key="2">
    <source>
        <dbReference type="Proteomes" id="UP000499080"/>
    </source>
</evidence>
<sequence length="68" mass="7679">MCEDVVNEMPFSLPLFVQGDKGRAGVVIAAYMHYSNICASDDQALDRFAMKQFFDDKLADSMQPSQKR</sequence>
<protein>
    <submittedName>
        <fullName evidence="1">Uncharacterized protein</fullName>
    </submittedName>
</protein>
<gene>
    <name evidence="1" type="ORF">AVEN_162833_1</name>
</gene>
<dbReference type="InterPro" id="IPR051484">
    <property type="entry name" value="Tensin_PTEN_phosphatase"/>
</dbReference>
<evidence type="ECO:0000313" key="1">
    <source>
        <dbReference type="EMBL" id="GBL99823.1"/>
    </source>
</evidence>
<dbReference type="InterPro" id="IPR029021">
    <property type="entry name" value="Prot-tyrosine_phosphatase-like"/>
</dbReference>
<dbReference type="Gene3D" id="3.90.190.10">
    <property type="entry name" value="Protein tyrosine phosphatase superfamily"/>
    <property type="match status" value="1"/>
</dbReference>
<organism evidence="1 2">
    <name type="scientific">Araneus ventricosus</name>
    <name type="common">Orbweaver spider</name>
    <name type="synonym">Epeira ventricosa</name>
    <dbReference type="NCBI Taxonomy" id="182803"/>
    <lineage>
        <taxon>Eukaryota</taxon>
        <taxon>Metazoa</taxon>
        <taxon>Ecdysozoa</taxon>
        <taxon>Arthropoda</taxon>
        <taxon>Chelicerata</taxon>
        <taxon>Arachnida</taxon>
        <taxon>Araneae</taxon>
        <taxon>Araneomorphae</taxon>
        <taxon>Entelegynae</taxon>
        <taxon>Araneoidea</taxon>
        <taxon>Araneidae</taxon>
        <taxon>Araneus</taxon>
    </lineage>
</organism>
<dbReference type="PANTHER" id="PTHR45734">
    <property type="entry name" value="TENSIN"/>
    <property type="match status" value="1"/>
</dbReference>
<dbReference type="EMBL" id="BGPR01000151">
    <property type="protein sequence ID" value="GBL99823.1"/>
    <property type="molecule type" value="Genomic_DNA"/>
</dbReference>
<proteinExistence type="predicted"/>
<dbReference type="Proteomes" id="UP000499080">
    <property type="component" value="Unassembled WGS sequence"/>
</dbReference>